<evidence type="ECO:0000256" key="1">
    <source>
        <dbReference type="SAM" id="Phobius"/>
    </source>
</evidence>
<keyword evidence="1" id="KW-1133">Transmembrane helix</keyword>
<feature type="transmembrane region" description="Helical" evidence="1">
    <location>
        <begin position="1186"/>
        <end position="1215"/>
    </location>
</feature>
<name>A0A2A4G4B4_9FLAO</name>
<protein>
    <submittedName>
        <fullName evidence="2">Cation transporter</fullName>
    </submittedName>
</protein>
<dbReference type="Gene3D" id="3.30.70.1430">
    <property type="entry name" value="Multidrug efflux transporter AcrB pore domain"/>
    <property type="match status" value="3"/>
</dbReference>
<feature type="transmembrane region" description="Helical" evidence="1">
    <location>
        <begin position="461"/>
        <end position="482"/>
    </location>
</feature>
<dbReference type="RefSeq" id="WP_097443680.1">
    <property type="nucleotide sequence ID" value="NZ_NBWU01000008.1"/>
</dbReference>
<keyword evidence="3" id="KW-1185">Reference proteome</keyword>
<comment type="caution">
    <text evidence="2">The sequence shown here is derived from an EMBL/GenBank/DDBJ whole genome shotgun (WGS) entry which is preliminary data.</text>
</comment>
<dbReference type="EMBL" id="NBWU01000008">
    <property type="protein sequence ID" value="PCE62592.1"/>
    <property type="molecule type" value="Genomic_DNA"/>
</dbReference>
<proteinExistence type="predicted"/>
<dbReference type="PANTHER" id="PTHR32063:SF19">
    <property type="entry name" value="CATION EFFLUX SYSTEM PROTEIN CUSA"/>
    <property type="match status" value="1"/>
</dbReference>
<feature type="transmembrane region" description="Helical" evidence="1">
    <location>
        <begin position="412"/>
        <end position="434"/>
    </location>
</feature>
<feature type="transmembrane region" description="Helical" evidence="1">
    <location>
        <begin position="1162"/>
        <end position="1180"/>
    </location>
</feature>
<dbReference type="SUPFAM" id="SSF82866">
    <property type="entry name" value="Multidrug efflux transporter AcrB transmembrane domain"/>
    <property type="match status" value="2"/>
</dbReference>
<dbReference type="SUPFAM" id="SSF82714">
    <property type="entry name" value="Multidrug efflux transporter AcrB TolC docking domain, DN and DC subdomains"/>
    <property type="match status" value="2"/>
</dbReference>
<accession>A0A2A4G4B4</accession>
<feature type="transmembrane region" description="Helical" evidence="1">
    <location>
        <begin position="577"/>
        <end position="595"/>
    </location>
</feature>
<feature type="transmembrane region" description="Helical" evidence="1">
    <location>
        <begin position="1058"/>
        <end position="1080"/>
    </location>
</feature>
<gene>
    <name evidence="2" type="ORF">B7P33_18340</name>
</gene>
<feature type="transmembrane region" description="Helical" evidence="1">
    <location>
        <begin position="535"/>
        <end position="565"/>
    </location>
</feature>
<keyword evidence="1" id="KW-0472">Membrane</keyword>
<feature type="transmembrane region" description="Helical" evidence="1">
    <location>
        <begin position="387"/>
        <end position="405"/>
    </location>
</feature>
<feature type="transmembrane region" description="Helical" evidence="1">
    <location>
        <begin position="361"/>
        <end position="381"/>
    </location>
</feature>
<feature type="transmembrane region" description="Helical" evidence="1">
    <location>
        <begin position="12"/>
        <end position="29"/>
    </location>
</feature>
<dbReference type="OrthoDB" id="9758757at2"/>
<dbReference type="GO" id="GO:0005886">
    <property type="term" value="C:plasma membrane"/>
    <property type="evidence" value="ECO:0007669"/>
    <property type="project" value="TreeGrafter"/>
</dbReference>
<dbReference type="Gene3D" id="3.30.2090.10">
    <property type="entry name" value="Multidrug efflux transporter AcrB TolC docking domain, DN and DC subdomains"/>
    <property type="match status" value="2"/>
</dbReference>
<dbReference type="Gene3D" id="3.30.70.1440">
    <property type="entry name" value="Multidrug efflux transporter AcrB pore domain"/>
    <property type="match status" value="1"/>
</dbReference>
<reference evidence="2 3" key="1">
    <citation type="submission" date="2017-04" db="EMBL/GenBank/DDBJ databases">
        <title>A new member of the family Flavobacteriaceae isolated from ascidians.</title>
        <authorList>
            <person name="Chen L."/>
        </authorList>
    </citation>
    <scope>NUCLEOTIDE SEQUENCE [LARGE SCALE GENOMIC DNA]</scope>
    <source>
        <strain evidence="2 3">HQA918</strain>
    </source>
</reference>
<feature type="transmembrane region" description="Helical" evidence="1">
    <location>
        <begin position="607"/>
        <end position="626"/>
    </location>
</feature>
<feature type="transmembrane region" description="Helical" evidence="1">
    <location>
        <begin position="1033"/>
        <end position="1051"/>
    </location>
</feature>
<organism evidence="2 3">
    <name type="scientific">Sediminicola luteus</name>
    <dbReference type="NCBI Taxonomy" id="319238"/>
    <lineage>
        <taxon>Bacteria</taxon>
        <taxon>Pseudomonadati</taxon>
        <taxon>Bacteroidota</taxon>
        <taxon>Flavobacteriia</taxon>
        <taxon>Flavobacteriales</taxon>
        <taxon>Flavobacteriaceae</taxon>
        <taxon>Sediminicola</taxon>
    </lineage>
</organism>
<dbReference type="PRINTS" id="PR00702">
    <property type="entry name" value="ACRIFLAVINRP"/>
</dbReference>
<sequence>MIDSIVRFFAKNAWLTFLGLLGLAIYGFLASPFNTALDVPVTKVKIDAIPNLGDNQQVVYTEWKGRSPKDIEDQITYPLSSALLGMAGVKTIRTSSMYGFSNIYVIFEDNVGFYDSRERILEKLSTLPNGYFPEKVTPILGPDATALGQIFWYTLEGQGENGKPSPGWSLSELRSLQDFYVRNALQSVPGVSEVASVGGHVKEYLIEIDPQKIKRYNIGVDMIANSLRSGNQDIGSSVLEVNAMEYFVRGLGTVQHVQDINDIVVTLKNGVPILIKDIGQVVSAPAERRGILDKNGVEVVGGVVTCRVDANPKDVIDGLKKKLSEISLGLPQKTLADGSISKIEIVPFYDRSLLINDTIKTLNKALLLETLIAVLIIIVLLRDFKSSLMVSSMIPVSVFLVFLVMKFAKIEANIVALAGIAIAIGTIVDMGIIVSENIFRLGKLHPNLSPFQLVLKATNEVSGAVVTAGLTTTVSFLPIFGLTGAEGKMFVPLAFTKTTIIIASIVLSLFFIPPMTMLLLRLKGGLAQVKNVVDWIYLSIGIVAVLFSNSLGYLLVVIGLLGILRKAGRLAASRTKWIRRGVVLMYVVMLLTKYWNPLGVTYSFMGNLLFIVFLIFFVVFPILLFLKSYKKILEWVLDHRKTVVSVSVGLISLGVLCMKTMGQEFLPKWNEGQFLLMPTSPVHIGITENIATLKQMDMAVMSLPEIEYVVGKSGRAESALDPAPLSMYENLISYKPEYILDSVGNPMKFKVDEQGNFETIHGNMVMVASGIAKAELVPDPHGDYYRNWRKHIRNEQDIWDEIARVTKIPGVTGAPKLQPIETRLVMLQTGLRSNLGLKVKGPNLETIESFARQLERVIKQVKGVKSETVFAERTQAKPYLIFDIDRKMAAQFGVSVQEIQSTLTTLTGGKLVGETIEGRERYGIRIKFPRAYRDIPLDLTAVYVKGKNGVTVPLNHVVQMKVEKGPQSIKGEDGFLVTYVIFDKEPDLAEMEVVDRISKKIDEEVENGSISVSQGVSYQFAGSFEQHLKAEKTLSFLIPLSLLTIFGILFFRFRSIAITLMVFSGTLVAFAGGFMLLWLYGQGWYMDFEVGSLHMRSLFNVDTVHLSVAVWVGFIALFGIATDDGVVMATYLTDQYKIQKPKQVSELRNAVIQAGLKRIRPCLMTTATTLLALLPILTSTGKGSGILIPMALPAFGGMLLSLVSLFILPLLFFWYKEIELKKNQNHISDVNA</sequence>
<feature type="transmembrane region" description="Helical" evidence="1">
    <location>
        <begin position="1108"/>
        <end position="1132"/>
    </location>
</feature>
<dbReference type="PANTHER" id="PTHR32063">
    <property type="match status" value="1"/>
</dbReference>
<dbReference type="AlphaFoldDB" id="A0A2A4G4B4"/>
<feature type="transmembrane region" description="Helical" evidence="1">
    <location>
        <begin position="494"/>
        <end position="515"/>
    </location>
</feature>
<dbReference type="GO" id="GO:0042910">
    <property type="term" value="F:xenobiotic transmembrane transporter activity"/>
    <property type="evidence" value="ECO:0007669"/>
    <property type="project" value="TreeGrafter"/>
</dbReference>
<dbReference type="Proteomes" id="UP000219559">
    <property type="component" value="Unassembled WGS sequence"/>
</dbReference>
<dbReference type="SUPFAM" id="SSF82693">
    <property type="entry name" value="Multidrug efflux transporter AcrB pore domain, PN1, PN2, PC1 and PC2 subdomains"/>
    <property type="match status" value="2"/>
</dbReference>
<evidence type="ECO:0000313" key="3">
    <source>
        <dbReference type="Proteomes" id="UP000219559"/>
    </source>
</evidence>
<dbReference type="InterPro" id="IPR001036">
    <property type="entry name" value="Acrflvin-R"/>
</dbReference>
<evidence type="ECO:0000313" key="2">
    <source>
        <dbReference type="EMBL" id="PCE62592.1"/>
    </source>
</evidence>
<keyword evidence="1" id="KW-0812">Transmembrane</keyword>
<dbReference type="Gene3D" id="3.30.70.1320">
    <property type="entry name" value="Multidrug efflux transporter AcrB pore domain like"/>
    <property type="match status" value="1"/>
</dbReference>
<feature type="transmembrane region" description="Helical" evidence="1">
    <location>
        <begin position="642"/>
        <end position="661"/>
    </location>
</feature>
<dbReference type="InterPro" id="IPR027463">
    <property type="entry name" value="AcrB_DN_DC_subdom"/>
</dbReference>
<dbReference type="Gene3D" id="1.20.1640.10">
    <property type="entry name" value="Multidrug efflux transporter AcrB transmembrane domain"/>
    <property type="match status" value="4"/>
</dbReference>
<dbReference type="Pfam" id="PF00873">
    <property type="entry name" value="ACR_tran"/>
    <property type="match status" value="3"/>
</dbReference>